<sequence length="420" mass="46157">MFIAIFLELNPDYMKRDYLTVDDINLRGKTVLCRLDLNSPMDPNGTILDDSRFRSHLVTLKELDEAKVVILSHQSRPGKSDFTAMEPHSKLLSKLMRRNIDYIDDIFGTHAIESIKKMRQGDIILLENSRFYSEESLERAPKEHARTHMVKRLAPLCDVFMNDAFSVSHRSHLSVTGFTEVLPSIAGRVMEKEIDSLSRGLSCNERPCVYVLGGAKVDDSIKVTKNVLERGCADRVLVTGVVANVFLAAAGVSIGNANMGFIEKQGYLDQIDIARELLARFKKNIGLPVDVALNKNDERMEEKVPGLNTDLPIHDIGIETMVKFSQEISNAKTVVMNGPAGVFEKDAFALGTYELIKAGTMSGFSVVGGGHIAAAAEQLGVSGKFSHVSTGGGACIDFLAGEKLPGIEALKDAARRFRQK</sequence>
<keyword evidence="11 13" id="KW-0067">ATP-binding</keyword>
<evidence type="ECO:0000256" key="10">
    <source>
        <dbReference type="ARBA" id="ARBA00022777"/>
    </source>
</evidence>
<feature type="binding site" evidence="13 14">
    <location>
        <begin position="36"/>
        <end position="38"/>
    </location>
    <ligand>
        <name>substrate</name>
    </ligand>
</feature>
<dbReference type="GO" id="GO:0006094">
    <property type="term" value="P:gluconeogenesis"/>
    <property type="evidence" value="ECO:0007669"/>
    <property type="project" value="TreeGrafter"/>
</dbReference>
<evidence type="ECO:0000256" key="12">
    <source>
        <dbReference type="ARBA" id="ARBA00023152"/>
    </source>
</evidence>
<evidence type="ECO:0000256" key="1">
    <source>
        <dbReference type="ARBA" id="ARBA00000642"/>
    </source>
</evidence>
<evidence type="ECO:0000256" key="2">
    <source>
        <dbReference type="ARBA" id="ARBA00004496"/>
    </source>
</evidence>
<dbReference type="GO" id="GO:0043531">
    <property type="term" value="F:ADP binding"/>
    <property type="evidence" value="ECO:0007669"/>
    <property type="project" value="TreeGrafter"/>
</dbReference>
<keyword evidence="9 13" id="KW-0547">Nucleotide-binding</keyword>
<evidence type="ECO:0000256" key="16">
    <source>
        <dbReference type="RuleBase" id="RU000532"/>
    </source>
</evidence>
<evidence type="ECO:0000256" key="11">
    <source>
        <dbReference type="ARBA" id="ARBA00022840"/>
    </source>
</evidence>
<dbReference type="Gene3D" id="3.40.50.1260">
    <property type="entry name" value="Phosphoglycerate kinase, N-terminal domain"/>
    <property type="match status" value="2"/>
</dbReference>
<gene>
    <name evidence="13 17" type="primary">pgk</name>
    <name evidence="17" type="ORF">MNV_270005</name>
</gene>
<dbReference type="PIRSF" id="PIRSF000724">
    <property type="entry name" value="Pgk"/>
    <property type="match status" value="1"/>
</dbReference>
<dbReference type="EC" id="2.7.2.3" evidence="5 13"/>
<evidence type="ECO:0000256" key="14">
    <source>
        <dbReference type="PIRSR" id="PIRSR000724-1"/>
    </source>
</evidence>
<evidence type="ECO:0000256" key="7">
    <source>
        <dbReference type="ARBA" id="ARBA00022490"/>
    </source>
</evidence>
<comment type="subcellular location">
    <subcellularLocation>
        <location evidence="2 13">Cytoplasm</location>
    </subcellularLocation>
</comment>
<dbReference type="GO" id="GO:0005524">
    <property type="term" value="F:ATP binding"/>
    <property type="evidence" value="ECO:0007669"/>
    <property type="project" value="UniProtKB-KW"/>
</dbReference>
<dbReference type="AlphaFoldDB" id="A0A284VPK9"/>
<proteinExistence type="inferred from homology"/>
<name>A0A284VPK9_9EURY</name>
<dbReference type="GO" id="GO:0005829">
    <property type="term" value="C:cytosol"/>
    <property type="evidence" value="ECO:0007669"/>
    <property type="project" value="TreeGrafter"/>
</dbReference>
<reference evidence="18" key="1">
    <citation type="submission" date="2017-06" db="EMBL/GenBank/DDBJ databases">
        <authorList>
            <person name="Cremers G."/>
        </authorList>
    </citation>
    <scope>NUCLEOTIDE SEQUENCE [LARGE SCALE GENOMIC DNA]</scope>
</reference>
<dbReference type="PANTHER" id="PTHR11406:SF23">
    <property type="entry name" value="PHOSPHOGLYCERATE KINASE 1, CHLOROPLASTIC-RELATED"/>
    <property type="match status" value="1"/>
</dbReference>
<feature type="binding site" evidence="13">
    <location>
        <position position="130"/>
    </location>
    <ligand>
        <name>substrate</name>
    </ligand>
</feature>
<keyword evidence="8 13" id="KW-0808">Transferase</keyword>
<dbReference type="FunFam" id="3.40.50.1260:FF:000006">
    <property type="entry name" value="Phosphoglycerate kinase"/>
    <property type="match status" value="1"/>
</dbReference>
<feature type="binding site" evidence="14">
    <location>
        <position position="130"/>
    </location>
    <ligand>
        <name>(2R)-3-phosphoglycerate</name>
        <dbReference type="ChEBI" id="CHEBI:58272"/>
    </ligand>
</feature>
<dbReference type="UniPathway" id="UPA00109">
    <property type="reaction ID" value="UER00185"/>
</dbReference>
<accession>A0A284VPK9</accession>
<evidence type="ECO:0000256" key="15">
    <source>
        <dbReference type="PIRSR" id="PIRSR000724-2"/>
    </source>
</evidence>
<evidence type="ECO:0000313" key="17">
    <source>
        <dbReference type="EMBL" id="SNQ61230.1"/>
    </source>
</evidence>
<dbReference type="HAMAP" id="MF_00145">
    <property type="entry name" value="Phosphoglyc_kinase"/>
    <property type="match status" value="1"/>
</dbReference>
<dbReference type="PROSITE" id="PS00111">
    <property type="entry name" value="PGLYCERATE_KINASE"/>
    <property type="match status" value="1"/>
</dbReference>
<dbReference type="FunFam" id="3.40.50.1260:FF:000012">
    <property type="entry name" value="Phosphoglycerate kinase"/>
    <property type="match status" value="1"/>
</dbReference>
<dbReference type="GO" id="GO:0006096">
    <property type="term" value="P:glycolytic process"/>
    <property type="evidence" value="ECO:0007669"/>
    <property type="project" value="UniProtKB-UniRule"/>
</dbReference>
<dbReference type="PRINTS" id="PR00477">
    <property type="entry name" value="PHGLYCKINASE"/>
</dbReference>
<evidence type="ECO:0000256" key="6">
    <source>
        <dbReference type="ARBA" id="ARBA00016471"/>
    </source>
</evidence>
<dbReference type="STRING" id="1392998.ANME2D_02184"/>
<protein>
    <recommendedName>
        <fullName evidence="6 13">Phosphoglycerate kinase</fullName>
        <ecNumber evidence="5 13">2.7.2.3</ecNumber>
    </recommendedName>
</protein>
<feature type="binding site" evidence="14">
    <location>
        <position position="170"/>
    </location>
    <ligand>
        <name>(2R)-3-phosphoglycerate</name>
        <dbReference type="ChEBI" id="CHEBI:58272"/>
    </ligand>
</feature>
<comment type="pathway">
    <text evidence="3 13">Carbohydrate degradation; glycolysis; pyruvate from D-glyceraldehyde 3-phosphate: step 2/5.</text>
</comment>
<comment type="catalytic activity">
    <reaction evidence="1 13 16">
        <text>(2R)-3-phosphoglycerate + ATP = (2R)-3-phospho-glyceroyl phosphate + ADP</text>
        <dbReference type="Rhea" id="RHEA:14801"/>
        <dbReference type="ChEBI" id="CHEBI:30616"/>
        <dbReference type="ChEBI" id="CHEBI:57604"/>
        <dbReference type="ChEBI" id="CHEBI:58272"/>
        <dbReference type="ChEBI" id="CHEBI:456216"/>
        <dbReference type="EC" id="2.7.2.3"/>
    </reaction>
</comment>
<evidence type="ECO:0000256" key="5">
    <source>
        <dbReference type="ARBA" id="ARBA00013061"/>
    </source>
</evidence>
<dbReference type="Pfam" id="PF00162">
    <property type="entry name" value="PGK"/>
    <property type="match status" value="1"/>
</dbReference>
<dbReference type="EMBL" id="FZMP01000171">
    <property type="protein sequence ID" value="SNQ61230.1"/>
    <property type="molecule type" value="Genomic_DNA"/>
</dbReference>
<evidence type="ECO:0000256" key="9">
    <source>
        <dbReference type="ARBA" id="ARBA00022741"/>
    </source>
</evidence>
<comment type="similarity">
    <text evidence="4 13 16">Belongs to the phosphoglycerate kinase family.</text>
</comment>
<evidence type="ECO:0000256" key="3">
    <source>
        <dbReference type="ARBA" id="ARBA00004838"/>
    </source>
</evidence>
<feature type="binding site" evidence="13 14">
    <location>
        <begin position="73"/>
        <end position="76"/>
    </location>
    <ligand>
        <name>substrate</name>
    </ligand>
</feature>
<organism evidence="17 18">
    <name type="scientific">Candidatus Methanoperedens nitratireducens</name>
    <dbReference type="NCBI Taxonomy" id="1392998"/>
    <lineage>
        <taxon>Archaea</taxon>
        <taxon>Methanobacteriati</taxon>
        <taxon>Methanobacteriota</taxon>
        <taxon>Stenosarchaea group</taxon>
        <taxon>Methanomicrobia</taxon>
        <taxon>Methanosarcinales</taxon>
        <taxon>ANME-2 cluster</taxon>
        <taxon>Candidatus Methanoperedentaceae</taxon>
        <taxon>Candidatus Methanoperedens</taxon>
    </lineage>
</organism>
<keyword evidence="10 13" id="KW-0418">Kinase</keyword>
<dbReference type="SUPFAM" id="SSF53748">
    <property type="entry name" value="Phosphoglycerate kinase"/>
    <property type="match status" value="1"/>
</dbReference>
<evidence type="ECO:0000256" key="4">
    <source>
        <dbReference type="ARBA" id="ARBA00008982"/>
    </source>
</evidence>
<dbReference type="InterPro" id="IPR015911">
    <property type="entry name" value="Phosphoglycerate_kinase_CS"/>
</dbReference>
<evidence type="ECO:0000256" key="8">
    <source>
        <dbReference type="ARBA" id="ARBA00022679"/>
    </source>
</evidence>
<feature type="binding site" evidence="13 15">
    <location>
        <position position="344"/>
    </location>
    <ligand>
        <name>ATP</name>
        <dbReference type="ChEBI" id="CHEBI:30616"/>
    </ligand>
</feature>
<feature type="binding site" evidence="14">
    <location>
        <position position="52"/>
    </location>
    <ligand>
        <name>(2R)-3-phosphoglycerate</name>
        <dbReference type="ChEBI" id="CHEBI:58272"/>
    </ligand>
</feature>
<feature type="binding site" evidence="13">
    <location>
        <begin position="369"/>
        <end position="372"/>
    </location>
    <ligand>
        <name>ATP</name>
        <dbReference type="ChEBI" id="CHEBI:30616"/>
    </ligand>
</feature>
<dbReference type="Proteomes" id="UP000218615">
    <property type="component" value="Unassembled WGS sequence"/>
</dbReference>
<dbReference type="InterPro" id="IPR015824">
    <property type="entry name" value="Phosphoglycerate_kinase_N"/>
</dbReference>
<keyword evidence="7 13" id="KW-0963">Cytoplasm</keyword>
<feature type="binding site" evidence="13">
    <location>
        <position position="52"/>
    </location>
    <ligand>
        <name>substrate</name>
    </ligand>
</feature>
<dbReference type="InterPro" id="IPR001576">
    <property type="entry name" value="Phosphoglycerate_kinase"/>
</dbReference>
<dbReference type="InterPro" id="IPR036043">
    <property type="entry name" value="Phosphoglycerate_kinase_sf"/>
</dbReference>
<dbReference type="GO" id="GO:0004618">
    <property type="term" value="F:phosphoglycerate kinase activity"/>
    <property type="evidence" value="ECO:0007669"/>
    <property type="project" value="UniProtKB-UniRule"/>
</dbReference>
<dbReference type="PANTHER" id="PTHR11406">
    <property type="entry name" value="PHOSPHOGLYCERATE KINASE"/>
    <property type="match status" value="1"/>
</dbReference>
<feature type="binding site" evidence="13">
    <location>
        <position position="170"/>
    </location>
    <ligand>
        <name>substrate</name>
    </ligand>
</feature>
<keyword evidence="12 13" id="KW-0324">Glycolysis</keyword>
<evidence type="ECO:0000256" key="13">
    <source>
        <dbReference type="HAMAP-Rule" id="MF_00145"/>
    </source>
</evidence>
<keyword evidence="18" id="KW-1185">Reference proteome</keyword>
<comment type="caution">
    <text evidence="13">Lacks conserved residue(s) required for the propagation of feature annotation.</text>
</comment>
<comment type="subunit">
    <text evidence="13">Monomer.</text>
</comment>
<evidence type="ECO:0000313" key="18">
    <source>
        <dbReference type="Proteomes" id="UP000218615"/>
    </source>
</evidence>